<evidence type="ECO:0000256" key="1">
    <source>
        <dbReference type="SAM" id="MobiDB-lite"/>
    </source>
</evidence>
<evidence type="ECO:0000313" key="3">
    <source>
        <dbReference type="Proteomes" id="UP000190648"/>
    </source>
</evidence>
<reference evidence="2 3" key="1">
    <citation type="submission" date="2016-02" db="EMBL/GenBank/DDBJ databases">
        <title>Band-tailed pigeon sequencing and assembly.</title>
        <authorList>
            <person name="Soares A.E."/>
            <person name="Novak B.J."/>
            <person name="Rice E.S."/>
            <person name="O'Connell B."/>
            <person name="Chang D."/>
            <person name="Weber S."/>
            <person name="Shapiro B."/>
        </authorList>
    </citation>
    <scope>NUCLEOTIDE SEQUENCE [LARGE SCALE GENOMIC DNA]</scope>
    <source>
        <strain evidence="2">BTP2013</strain>
        <tissue evidence="2">Blood</tissue>
    </source>
</reference>
<dbReference type="Proteomes" id="UP000190648">
    <property type="component" value="Unassembled WGS sequence"/>
</dbReference>
<proteinExistence type="predicted"/>
<dbReference type="AlphaFoldDB" id="A0A1V4K4A5"/>
<protein>
    <submittedName>
        <fullName evidence="2">Uncharacterized protein</fullName>
    </submittedName>
</protein>
<accession>A0A1V4K4A5</accession>
<feature type="compositionally biased region" description="Basic and acidic residues" evidence="1">
    <location>
        <begin position="49"/>
        <end position="58"/>
    </location>
</feature>
<name>A0A1V4K4A5_PATFA</name>
<comment type="caution">
    <text evidence="2">The sequence shown here is derived from an EMBL/GenBank/DDBJ whole genome shotgun (WGS) entry which is preliminary data.</text>
</comment>
<gene>
    <name evidence="2" type="ORF">AV530_005177</name>
</gene>
<dbReference type="EMBL" id="LSYS01004732">
    <property type="protein sequence ID" value="OPJ79299.1"/>
    <property type="molecule type" value="Genomic_DNA"/>
</dbReference>
<feature type="region of interest" description="Disordered" evidence="1">
    <location>
        <begin position="1"/>
        <end position="60"/>
    </location>
</feature>
<sequence length="74" mass="8559">MSEGSKEPILSAATLHPSNLQDLRQEEDAQTLRRDKKKQALPMVRRNRSKSETGEMSRRLLPIAKDIQELDKMR</sequence>
<organism evidence="2 3">
    <name type="scientific">Patagioenas fasciata monilis</name>
    <dbReference type="NCBI Taxonomy" id="372326"/>
    <lineage>
        <taxon>Eukaryota</taxon>
        <taxon>Metazoa</taxon>
        <taxon>Chordata</taxon>
        <taxon>Craniata</taxon>
        <taxon>Vertebrata</taxon>
        <taxon>Euteleostomi</taxon>
        <taxon>Archelosauria</taxon>
        <taxon>Archosauria</taxon>
        <taxon>Dinosauria</taxon>
        <taxon>Saurischia</taxon>
        <taxon>Theropoda</taxon>
        <taxon>Coelurosauria</taxon>
        <taxon>Aves</taxon>
        <taxon>Neognathae</taxon>
        <taxon>Neoaves</taxon>
        <taxon>Columbimorphae</taxon>
        <taxon>Columbiformes</taxon>
        <taxon>Columbidae</taxon>
        <taxon>Patagioenas</taxon>
    </lineage>
</organism>
<evidence type="ECO:0000313" key="2">
    <source>
        <dbReference type="EMBL" id="OPJ79299.1"/>
    </source>
</evidence>
<feature type="compositionally biased region" description="Basic and acidic residues" evidence="1">
    <location>
        <begin position="23"/>
        <end position="33"/>
    </location>
</feature>
<keyword evidence="3" id="KW-1185">Reference proteome</keyword>